<dbReference type="InterPro" id="IPR006683">
    <property type="entry name" value="Thioestr_dom"/>
</dbReference>
<dbReference type="InterPro" id="IPR039298">
    <property type="entry name" value="ACOT13"/>
</dbReference>
<dbReference type="EMBL" id="MOMC01000009">
    <property type="protein sequence ID" value="ONH32653.1"/>
    <property type="molecule type" value="Genomic_DNA"/>
</dbReference>
<dbReference type="CDD" id="cd03443">
    <property type="entry name" value="PaaI_thioesterase"/>
    <property type="match status" value="1"/>
</dbReference>
<dbReference type="PANTHER" id="PTHR21660">
    <property type="entry name" value="THIOESTERASE SUPERFAMILY MEMBER-RELATED"/>
    <property type="match status" value="1"/>
</dbReference>
<protein>
    <submittedName>
        <fullName evidence="4">Aromatic compound degradation protein PaaI</fullName>
    </submittedName>
</protein>
<dbReference type="NCBIfam" id="TIGR00369">
    <property type="entry name" value="unchar_dom_1"/>
    <property type="match status" value="1"/>
</dbReference>
<keyword evidence="2" id="KW-0378">Hydrolase</keyword>
<dbReference type="PANTHER" id="PTHR21660:SF1">
    <property type="entry name" value="ACYL-COENZYME A THIOESTERASE 13"/>
    <property type="match status" value="1"/>
</dbReference>
<evidence type="ECO:0000256" key="1">
    <source>
        <dbReference type="ARBA" id="ARBA00008324"/>
    </source>
</evidence>
<comment type="caution">
    <text evidence="4">The sequence shown here is derived from an EMBL/GenBank/DDBJ whole genome shotgun (WGS) entry which is preliminary data.</text>
</comment>
<dbReference type="InterPro" id="IPR029069">
    <property type="entry name" value="HotDog_dom_sf"/>
</dbReference>
<evidence type="ECO:0000313" key="4">
    <source>
        <dbReference type="EMBL" id="ONH32653.1"/>
    </source>
</evidence>
<reference evidence="5" key="1">
    <citation type="submission" date="2016-10" db="EMBL/GenBank/DDBJ databases">
        <title>Frankia sp. NRRL B-16386 Genome sequencing.</title>
        <authorList>
            <person name="Ghodhbane-Gtari F."/>
            <person name="Swanson E."/>
            <person name="Gueddou A."/>
            <person name="Hezbri K."/>
            <person name="Ktari K."/>
            <person name="Nouioui I."/>
            <person name="Morris K."/>
            <person name="Simpson S."/>
            <person name="Abebe-Akele F."/>
            <person name="Thomas K."/>
            <person name="Gtari M."/>
            <person name="Tisa L.S."/>
        </authorList>
    </citation>
    <scope>NUCLEOTIDE SEQUENCE [LARGE SCALE GENOMIC DNA]</scope>
    <source>
        <strain evidence="5">NRRL B-16386</strain>
    </source>
</reference>
<sequence length="177" mass="18703">MSPVAPAFEAWGEPRQKTVGWHDPLATAARAATMSGLDFLCALRDGEVPPPPIAALFDFRPVSVEPGEVRFICVPDESAYNPIGVVHGGLVCTLLDTAAACAVHSTLPAGVGYTSIEIKVNYLRPVRAEPGARTELIAHGWVTKPGRRVAFAEGDVRDEAGRIVATASTTCLVFPLA</sequence>
<name>A0A1V2IHI1_9ACTN</name>
<dbReference type="InterPro" id="IPR003736">
    <property type="entry name" value="PAAI_dom"/>
</dbReference>
<dbReference type="SUPFAM" id="SSF54637">
    <property type="entry name" value="Thioesterase/thiol ester dehydrase-isomerase"/>
    <property type="match status" value="1"/>
</dbReference>
<accession>A0A1V2IHI1</accession>
<dbReference type="Pfam" id="PF03061">
    <property type="entry name" value="4HBT"/>
    <property type="match status" value="1"/>
</dbReference>
<evidence type="ECO:0000256" key="2">
    <source>
        <dbReference type="ARBA" id="ARBA00022801"/>
    </source>
</evidence>
<dbReference type="STRING" id="1834516.BL253_04560"/>
<evidence type="ECO:0000259" key="3">
    <source>
        <dbReference type="Pfam" id="PF03061"/>
    </source>
</evidence>
<proteinExistence type="inferred from homology"/>
<dbReference type="Proteomes" id="UP000188929">
    <property type="component" value="Unassembled WGS sequence"/>
</dbReference>
<dbReference type="GO" id="GO:0047617">
    <property type="term" value="F:fatty acyl-CoA hydrolase activity"/>
    <property type="evidence" value="ECO:0007669"/>
    <property type="project" value="InterPro"/>
</dbReference>
<evidence type="ECO:0000313" key="5">
    <source>
        <dbReference type="Proteomes" id="UP000188929"/>
    </source>
</evidence>
<dbReference type="AlphaFoldDB" id="A0A1V2IHI1"/>
<feature type="domain" description="Thioesterase" evidence="3">
    <location>
        <begin position="84"/>
        <end position="164"/>
    </location>
</feature>
<organism evidence="4 5">
    <name type="scientific">Pseudofrankia asymbiotica</name>
    <dbReference type="NCBI Taxonomy" id="1834516"/>
    <lineage>
        <taxon>Bacteria</taxon>
        <taxon>Bacillati</taxon>
        <taxon>Actinomycetota</taxon>
        <taxon>Actinomycetes</taxon>
        <taxon>Frankiales</taxon>
        <taxon>Frankiaceae</taxon>
        <taxon>Pseudofrankia</taxon>
    </lineage>
</organism>
<dbReference type="Gene3D" id="3.10.129.10">
    <property type="entry name" value="Hotdog Thioesterase"/>
    <property type="match status" value="1"/>
</dbReference>
<gene>
    <name evidence="4" type="ORF">BL253_04560</name>
</gene>
<comment type="similarity">
    <text evidence="1">Belongs to the thioesterase PaaI family.</text>
</comment>
<keyword evidence="5" id="KW-1185">Reference proteome</keyword>